<feature type="transmembrane region" description="Helical" evidence="1">
    <location>
        <begin position="110"/>
        <end position="127"/>
    </location>
</feature>
<proteinExistence type="predicted"/>
<feature type="transmembrane region" description="Helical" evidence="1">
    <location>
        <begin position="198"/>
        <end position="215"/>
    </location>
</feature>
<keyword evidence="1" id="KW-1133">Transmembrane helix</keyword>
<name>A0A5K3FNP2_MESCO</name>
<evidence type="ECO:0000256" key="1">
    <source>
        <dbReference type="SAM" id="Phobius"/>
    </source>
</evidence>
<feature type="transmembrane region" description="Helical" evidence="1">
    <location>
        <begin position="290"/>
        <end position="307"/>
    </location>
</feature>
<feature type="transmembrane region" description="Helical" evidence="1">
    <location>
        <begin position="134"/>
        <end position="152"/>
    </location>
</feature>
<keyword evidence="1" id="KW-0472">Membrane</keyword>
<feature type="transmembrane region" description="Helical" evidence="1">
    <location>
        <begin position="86"/>
        <end position="104"/>
    </location>
</feature>
<organism evidence="2">
    <name type="scientific">Mesocestoides corti</name>
    <name type="common">Flatworm</name>
    <dbReference type="NCBI Taxonomy" id="53468"/>
    <lineage>
        <taxon>Eukaryota</taxon>
        <taxon>Metazoa</taxon>
        <taxon>Spiralia</taxon>
        <taxon>Lophotrochozoa</taxon>
        <taxon>Platyhelminthes</taxon>
        <taxon>Cestoda</taxon>
        <taxon>Eucestoda</taxon>
        <taxon>Cyclophyllidea</taxon>
        <taxon>Mesocestoididae</taxon>
        <taxon>Mesocestoides</taxon>
    </lineage>
</organism>
<feature type="transmembrane region" description="Helical" evidence="1">
    <location>
        <begin position="235"/>
        <end position="255"/>
    </location>
</feature>
<feature type="transmembrane region" description="Helical" evidence="1">
    <location>
        <begin position="12"/>
        <end position="32"/>
    </location>
</feature>
<feature type="transmembrane region" description="Helical" evidence="1">
    <location>
        <begin position="158"/>
        <end position="178"/>
    </location>
</feature>
<dbReference type="WBParaSite" id="MCU_010115-RA">
    <property type="protein sequence ID" value="MCU_010115-RA"/>
    <property type="gene ID" value="MCU_010115"/>
</dbReference>
<protein>
    <submittedName>
        <fullName evidence="2">TPT domain-containing protein</fullName>
    </submittedName>
</protein>
<evidence type="ECO:0000313" key="2">
    <source>
        <dbReference type="WBParaSite" id="MCU_010115-RA"/>
    </source>
</evidence>
<keyword evidence="1" id="KW-0812">Transmembrane</keyword>
<accession>A0A5K3FNP2</accession>
<reference evidence="2" key="1">
    <citation type="submission" date="2019-11" db="UniProtKB">
        <authorList>
            <consortium name="WormBaseParasite"/>
        </authorList>
    </citation>
    <scope>IDENTIFICATION</scope>
</reference>
<feature type="transmembrane region" description="Helical" evidence="1">
    <location>
        <begin position="267"/>
        <end position="284"/>
    </location>
</feature>
<feature type="transmembrane region" description="Helical" evidence="1">
    <location>
        <begin position="38"/>
        <end position="58"/>
    </location>
</feature>
<dbReference type="AlphaFoldDB" id="A0A5K3FNP2"/>
<sequence>MAVFVSGLWPSAIHGLASAFLLFVHRSIFWNINVLFDGPLWITFVECVFTVIVCFIRLRSSHFSIIQCLKQGISAGVKEHSLSAKLSLTFSLMIICNNLCLYYMDMPMYFVGRSLAVPFSLVFIYCHRKSSASVVALLGALLVVVGYVVTLIEENLTNLLIAEGLVFGIFAALFAVMYYQEASRLAPGANYEVHLKQVYLNNVVCSFLTFVAIIFTETSEIMFLPFSPYLETLVFWLLVSLSCIASSIVGTVVLREVTTYSTSRRELIGLARSLLQTILSVIIFRVYTTAFWWVGVLLTATGTAIYWKAHMTNVTETSTPTDASTKDSLPLVANLVD</sequence>